<comment type="caution">
    <text evidence="1">The sequence shown here is derived from an EMBL/GenBank/DDBJ whole genome shotgun (WGS) entry which is preliminary data.</text>
</comment>
<organism evidence="1 2">
    <name type="scientific">Nocardioides caeni</name>
    <dbReference type="NCBI Taxonomy" id="574700"/>
    <lineage>
        <taxon>Bacteria</taxon>
        <taxon>Bacillati</taxon>
        <taxon>Actinomycetota</taxon>
        <taxon>Actinomycetes</taxon>
        <taxon>Propionibacteriales</taxon>
        <taxon>Nocardioidaceae</taxon>
        <taxon>Nocardioides</taxon>
    </lineage>
</organism>
<proteinExistence type="predicted"/>
<dbReference type="RefSeq" id="WP_136563847.1">
    <property type="nucleotide sequence ID" value="NZ_BAABLS010000009.1"/>
</dbReference>
<reference evidence="1 2" key="1">
    <citation type="journal article" date="2009" name="Int. J. Syst. Evol. Microbiol.">
        <title>Nocardioides caeni sp. nov., isolated from wastewater.</title>
        <authorList>
            <person name="Yoon J.H."/>
            <person name="Kang S.J."/>
            <person name="Park S."/>
            <person name="Kim W."/>
            <person name="Oh T.K."/>
        </authorList>
    </citation>
    <scope>NUCLEOTIDE SEQUENCE [LARGE SCALE GENOMIC DNA]</scope>
    <source>
        <strain evidence="1 2">DSM 23134</strain>
    </source>
</reference>
<sequence length="197" mass="21415">MSSLSRFISDMAPALRRRGYARRGTTFRREFSAGDWVVVEFQAHRSPAAPLSFYVNLGVTLGCHTRFVLDGSPASRPPTAAMGFWSRRLAPDPTAMLQGPWLLDPDDGPAVRDFALALESHLDELDRIADPTVLLQLSREKALMTDKSRSGITLPAEAAEALLLLDAGDVDGAGRAARARLAVHPDNPVGAWVLDRV</sequence>
<dbReference type="InterPro" id="IPR025412">
    <property type="entry name" value="DUF4304"/>
</dbReference>
<protein>
    <submittedName>
        <fullName evidence="1">DUF4304 domain-containing protein</fullName>
    </submittedName>
</protein>
<evidence type="ECO:0000313" key="1">
    <source>
        <dbReference type="EMBL" id="THV09384.1"/>
    </source>
</evidence>
<dbReference type="EMBL" id="STGW01000013">
    <property type="protein sequence ID" value="THV09384.1"/>
    <property type="molecule type" value="Genomic_DNA"/>
</dbReference>
<dbReference type="Pfam" id="PF14137">
    <property type="entry name" value="DUF4304"/>
    <property type="match status" value="1"/>
</dbReference>
<evidence type="ECO:0000313" key="2">
    <source>
        <dbReference type="Proteomes" id="UP000307087"/>
    </source>
</evidence>
<gene>
    <name evidence="1" type="ORF">E9934_15690</name>
</gene>
<accession>A0A4S8N3Y6</accession>
<keyword evidence="2" id="KW-1185">Reference proteome</keyword>
<name>A0A4S8N3Y6_9ACTN</name>
<dbReference type="AlphaFoldDB" id="A0A4S8N3Y6"/>
<dbReference type="Proteomes" id="UP000307087">
    <property type="component" value="Unassembled WGS sequence"/>
</dbReference>